<evidence type="ECO:0000313" key="1">
    <source>
        <dbReference type="EMBL" id="MPC64215.1"/>
    </source>
</evidence>
<gene>
    <name evidence="1" type="ORF">E2C01_058326</name>
</gene>
<accession>A0A5B7H3F4</accession>
<dbReference type="Proteomes" id="UP000324222">
    <property type="component" value="Unassembled WGS sequence"/>
</dbReference>
<proteinExistence type="predicted"/>
<protein>
    <submittedName>
        <fullName evidence="1">Uncharacterized protein</fullName>
    </submittedName>
</protein>
<name>A0A5B7H3F4_PORTR</name>
<comment type="caution">
    <text evidence="1">The sequence shown here is derived from an EMBL/GenBank/DDBJ whole genome shotgun (WGS) entry which is preliminary data.</text>
</comment>
<reference evidence="1 2" key="1">
    <citation type="submission" date="2019-05" db="EMBL/GenBank/DDBJ databases">
        <title>Another draft genome of Portunus trituberculatus and its Hox gene families provides insights of decapod evolution.</title>
        <authorList>
            <person name="Jeong J.-H."/>
            <person name="Song I."/>
            <person name="Kim S."/>
            <person name="Choi T."/>
            <person name="Kim D."/>
            <person name="Ryu S."/>
            <person name="Kim W."/>
        </authorList>
    </citation>
    <scope>NUCLEOTIDE SEQUENCE [LARGE SCALE GENOMIC DNA]</scope>
    <source>
        <tissue evidence="1">Muscle</tissue>
    </source>
</reference>
<dbReference type="EMBL" id="VSRR010021786">
    <property type="protein sequence ID" value="MPC64215.1"/>
    <property type="molecule type" value="Genomic_DNA"/>
</dbReference>
<organism evidence="1 2">
    <name type="scientific">Portunus trituberculatus</name>
    <name type="common">Swimming crab</name>
    <name type="synonym">Neptunus trituberculatus</name>
    <dbReference type="NCBI Taxonomy" id="210409"/>
    <lineage>
        <taxon>Eukaryota</taxon>
        <taxon>Metazoa</taxon>
        <taxon>Ecdysozoa</taxon>
        <taxon>Arthropoda</taxon>
        <taxon>Crustacea</taxon>
        <taxon>Multicrustacea</taxon>
        <taxon>Malacostraca</taxon>
        <taxon>Eumalacostraca</taxon>
        <taxon>Eucarida</taxon>
        <taxon>Decapoda</taxon>
        <taxon>Pleocyemata</taxon>
        <taxon>Brachyura</taxon>
        <taxon>Eubrachyura</taxon>
        <taxon>Portunoidea</taxon>
        <taxon>Portunidae</taxon>
        <taxon>Portuninae</taxon>
        <taxon>Portunus</taxon>
    </lineage>
</organism>
<dbReference type="AlphaFoldDB" id="A0A5B7H3F4"/>
<evidence type="ECO:0000313" key="2">
    <source>
        <dbReference type="Proteomes" id="UP000324222"/>
    </source>
</evidence>
<sequence length="94" mass="10332">MSNPSATPRGTEGLPSSVSLVSTNRFPVCSLHLFKFPWERTVDGKPLRDNRLDQKVQCGSEYSSRVSAEQMRGDCVCCFLAAFFLSTGSVALVR</sequence>
<keyword evidence="2" id="KW-1185">Reference proteome</keyword>